<evidence type="ECO:0000313" key="3">
    <source>
        <dbReference type="Proteomes" id="UP000030106"/>
    </source>
</evidence>
<evidence type="ECO:0000259" key="1">
    <source>
        <dbReference type="PROSITE" id="PS50234"/>
    </source>
</evidence>
<dbReference type="AlphaFoldDB" id="A0A0A2VU51"/>
<dbReference type="Pfam" id="PF13519">
    <property type="entry name" value="VWA_2"/>
    <property type="match status" value="1"/>
</dbReference>
<dbReference type="InterPro" id="IPR051266">
    <property type="entry name" value="CLCR"/>
</dbReference>
<dbReference type="InterPro" id="IPR036465">
    <property type="entry name" value="vWFA_dom_sf"/>
</dbReference>
<dbReference type="SUPFAM" id="SSF53300">
    <property type="entry name" value="vWA-like"/>
    <property type="match status" value="1"/>
</dbReference>
<dbReference type="Gene3D" id="3.40.50.410">
    <property type="entry name" value="von Willebrand factor, type A domain"/>
    <property type="match status" value="1"/>
</dbReference>
<name>A0A0A2VU51_BEABA</name>
<reference evidence="2 3" key="1">
    <citation type="submission" date="2012-10" db="EMBL/GenBank/DDBJ databases">
        <title>Genome sequencing and analysis of entomopathogenic fungi Beauveria bassiana D1-5.</title>
        <authorList>
            <person name="Li Q."/>
            <person name="Wang L."/>
            <person name="Zhang Z."/>
            <person name="Wang Q."/>
            <person name="Ren J."/>
            <person name="Wang M."/>
            <person name="Xu W."/>
            <person name="Wang J."/>
            <person name="Lu Y."/>
            <person name="Du Q."/>
            <person name="Sun Z."/>
        </authorList>
    </citation>
    <scope>NUCLEOTIDE SEQUENCE [LARGE SCALE GENOMIC DNA]</scope>
    <source>
        <strain evidence="2 3">D1-5</strain>
    </source>
</reference>
<dbReference type="EMBL" id="ANFO01000239">
    <property type="protein sequence ID" value="KGQ11133.1"/>
    <property type="molecule type" value="Genomic_DNA"/>
</dbReference>
<dbReference type="InterPro" id="IPR002035">
    <property type="entry name" value="VWF_A"/>
</dbReference>
<dbReference type="PANTHER" id="PTHR10579:SF43">
    <property type="entry name" value="ZINC FINGER (C3HC4-TYPE RING FINGER) FAMILY PROTEIN"/>
    <property type="match status" value="1"/>
</dbReference>
<dbReference type="PANTHER" id="PTHR10579">
    <property type="entry name" value="CALCIUM-ACTIVATED CHLORIDE CHANNEL REGULATOR"/>
    <property type="match status" value="1"/>
</dbReference>
<proteinExistence type="predicted"/>
<feature type="domain" description="VWFA" evidence="1">
    <location>
        <begin position="108"/>
        <end position="297"/>
    </location>
</feature>
<comment type="caution">
    <text evidence="2">The sequence shown here is derived from an EMBL/GenBank/DDBJ whole genome shotgun (WGS) entry which is preliminary data.</text>
</comment>
<protein>
    <submittedName>
        <fullName evidence="2">Uncharacterized protein ywmD</fullName>
    </submittedName>
</protein>
<evidence type="ECO:0000313" key="2">
    <source>
        <dbReference type="EMBL" id="KGQ11133.1"/>
    </source>
</evidence>
<dbReference type="SMART" id="SM00327">
    <property type="entry name" value="VWA"/>
    <property type="match status" value="1"/>
</dbReference>
<organism evidence="2 3">
    <name type="scientific">Beauveria bassiana D1-5</name>
    <dbReference type="NCBI Taxonomy" id="1245745"/>
    <lineage>
        <taxon>Eukaryota</taxon>
        <taxon>Fungi</taxon>
        <taxon>Dikarya</taxon>
        <taxon>Ascomycota</taxon>
        <taxon>Pezizomycotina</taxon>
        <taxon>Sordariomycetes</taxon>
        <taxon>Hypocreomycetidae</taxon>
        <taxon>Hypocreales</taxon>
        <taxon>Cordycipitaceae</taxon>
        <taxon>Beauveria</taxon>
    </lineage>
</organism>
<gene>
    <name evidence="2" type="ORF">BBAD15_g3146</name>
</gene>
<dbReference type="PROSITE" id="PS50234">
    <property type="entry name" value="VWFA"/>
    <property type="match status" value="1"/>
</dbReference>
<accession>A0A0A2VU51</accession>
<dbReference type="HOGENOM" id="CLU_032208_0_0_1"/>
<dbReference type="Proteomes" id="UP000030106">
    <property type="component" value="Unassembled WGS sequence"/>
</dbReference>
<sequence>MANLFARPSAASDGAIEWYSELNGKPVPLAELSQVEAGRLEMLLKEKLAVIAELYAKLQSQGKLSADTLALLFTASTMPDRNNIWSVGGVPVITLWPVNRRTAQQAPEVVVIFDASGSMSLSMDVTPEELKRWSEQKPVANIEREPRRITLARSSANQIIDSLPKDMNISLIAAESCNRVTTTPPFPWAQRAALKASIDAIEPVGKTALAEALTKAGKMVDGVKRDAIILLITDGDETCGGDPCAVAQALKQAKPRLQINVVDIMNSGAGNCIASNTGGSVFTVNNTKEFSSMMNKALDEYIPEGCE</sequence>